<proteinExistence type="inferred from homology"/>
<dbReference type="PANTHER" id="PTHR32322:SF18">
    <property type="entry name" value="S-ADENOSYLMETHIONINE_S-ADENOSYLHOMOCYSTEINE TRANSPORTER"/>
    <property type="match status" value="1"/>
</dbReference>
<evidence type="ECO:0000259" key="8">
    <source>
        <dbReference type="Pfam" id="PF00892"/>
    </source>
</evidence>
<evidence type="ECO:0000313" key="10">
    <source>
        <dbReference type="Proteomes" id="UP001470288"/>
    </source>
</evidence>
<keyword evidence="10" id="KW-1185">Reference proteome</keyword>
<dbReference type="Pfam" id="PF00892">
    <property type="entry name" value="EamA"/>
    <property type="match status" value="2"/>
</dbReference>
<keyword evidence="6 7" id="KW-0472">Membrane</keyword>
<comment type="caution">
    <text evidence="9">The sequence shown here is derived from an EMBL/GenBank/DDBJ whole genome shotgun (WGS) entry which is preliminary data.</text>
</comment>
<accession>A0ABV1I3K1</accession>
<feature type="transmembrane region" description="Helical" evidence="7">
    <location>
        <begin position="44"/>
        <end position="61"/>
    </location>
</feature>
<keyword evidence="4 7" id="KW-0812">Transmembrane</keyword>
<sequence>MNTEKNRQALGIIMTLTGAVFWGLCGSCGQFLFQYKEVTSDWLVPIRLTGAGALILLLLFIKDRENVFAMWREARGRRDILIFALIGMMLCQYGYFTTIQYSNAGTATVLQYTGPAMILVYLCIRNRRRPKIYEVVALFCSMFGTFILATHGNPSELAILPQALFWGMVAAVALVVYTLQPAYLMKKYTTLLTIGWGMFIGGLALTALRQPWKIHPVVDGETILALAVIILLGTILAFYCYLTGVQMVGATNASMLACVEPVAATVISVLWLKVEFQMIDLIGFVFVLSTVFIVSLNQKKEQNS</sequence>
<feature type="transmembrane region" description="Helical" evidence="7">
    <location>
        <begin position="12"/>
        <end position="32"/>
    </location>
</feature>
<evidence type="ECO:0000256" key="5">
    <source>
        <dbReference type="ARBA" id="ARBA00022989"/>
    </source>
</evidence>
<feature type="transmembrane region" description="Helical" evidence="7">
    <location>
        <begin position="191"/>
        <end position="210"/>
    </location>
</feature>
<evidence type="ECO:0000313" key="9">
    <source>
        <dbReference type="EMBL" id="MEQ2579772.1"/>
    </source>
</evidence>
<dbReference type="RefSeq" id="WP_349144936.1">
    <property type="nucleotide sequence ID" value="NZ_JBBMFC010000027.1"/>
</dbReference>
<feature type="transmembrane region" description="Helical" evidence="7">
    <location>
        <begin position="81"/>
        <end position="98"/>
    </location>
</feature>
<comment type="similarity">
    <text evidence="2">Belongs to the EamA transporter family.</text>
</comment>
<evidence type="ECO:0000256" key="2">
    <source>
        <dbReference type="ARBA" id="ARBA00007362"/>
    </source>
</evidence>
<dbReference type="SUPFAM" id="SSF103481">
    <property type="entry name" value="Multidrug resistance efflux transporter EmrE"/>
    <property type="match status" value="2"/>
</dbReference>
<organism evidence="9 10">
    <name type="scientific">Hominiventricola aquisgranensis</name>
    <dbReference type="NCBI Taxonomy" id="3133164"/>
    <lineage>
        <taxon>Bacteria</taxon>
        <taxon>Bacillati</taxon>
        <taxon>Bacillota</taxon>
        <taxon>Clostridia</taxon>
        <taxon>Lachnospirales</taxon>
        <taxon>Lachnospiraceae</taxon>
        <taxon>Hominiventricola</taxon>
    </lineage>
</organism>
<dbReference type="EMBL" id="JBBMFC010000027">
    <property type="protein sequence ID" value="MEQ2579772.1"/>
    <property type="molecule type" value="Genomic_DNA"/>
</dbReference>
<reference evidence="9 10" key="1">
    <citation type="submission" date="2024-03" db="EMBL/GenBank/DDBJ databases">
        <title>Human intestinal bacterial collection.</title>
        <authorList>
            <person name="Pauvert C."/>
            <person name="Hitch T.C.A."/>
            <person name="Clavel T."/>
        </authorList>
    </citation>
    <scope>NUCLEOTIDE SEQUENCE [LARGE SCALE GENOMIC DNA]</scope>
    <source>
        <strain evidence="9 10">CLA-AA-H78B</strain>
    </source>
</reference>
<keyword evidence="5 7" id="KW-1133">Transmembrane helix</keyword>
<keyword evidence="3" id="KW-1003">Cell membrane</keyword>
<dbReference type="InterPro" id="IPR000620">
    <property type="entry name" value="EamA_dom"/>
</dbReference>
<feature type="transmembrane region" description="Helical" evidence="7">
    <location>
        <begin position="222"/>
        <end position="242"/>
    </location>
</feature>
<feature type="transmembrane region" description="Helical" evidence="7">
    <location>
        <begin position="104"/>
        <end position="123"/>
    </location>
</feature>
<evidence type="ECO:0000256" key="7">
    <source>
        <dbReference type="SAM" id="Phobius"/>
    </source>
</evidence>
<evidence type="ECO:0000256" key="3">
    <source>
        <dbReference type="ARBA" id="ARBA00022475"/>
    </source>
</evidence>
<dbReference type="InterPro" id="IPR050638">
    <property type="entry name" value="AA-Vitamin_Transporters"/>
</dbReference>
<dbReference type="Proteomes" id="UP001470288">
    <property type="component" value="Unassembled WGS sequence"/>
</dbReference>
<comment type="subcellular location">
    <subcellularLocation>
        <location evidence="1">Cell membrane</location>
        <topology evidence="1">Multi-pass membrane protein</topology>
    </subcellularLocation>
</comment>
<feature type="transmembrane region" description="Helical" evidence="7">
    <location>
        <begin position="278"/>
        <end position="296"/>
    </location>
</feature>
<evidence type="ECO:0000256" key="6">
    <source>
        <dbReference type="ARBA" id="ARBA00023136"/>
    </source>
</evidence>
<dbReference type="InterPro" id="IPR037185">
    <property type="entry name" value="EmrE-like"/>
</dbReference>
<feature type="transmembrane region" description="Helical" evidence="7">
    <location>
        <begin position="254"/>
        <end position="272"/>
    </location>
</feature>
<feature type="transmembrane region" description="Helical" evidence="7">
    <location>
        <begin position="158"/>
        <end position="179"/>
    </location>
</feature>
<evidence type="ECO:0000256" key="1">
    <source>
        <dbReference type="ARBA" id="ARBA00004651"/>
    </source>
</evidence>
<name>A0ABV1I3K1_9FIRM</name>
<evidence type="ECO:0000256" key="4">
    <source>
        <dbReference type="ARBA" id="ARBA00022692"/>
    </source>
</evidence>
<feature type="transmembrane region" description="Helical" evidence="7">
    <location>
        <begin position="135"/>
        <end position="152"/>
    </location>
</feature>
<gene>
    <name evidence="9" type="ORF">WMO62_13225</name>
</gene>
<feature type="domain" description="EamA" evidence="8">
    <location>
        <begin position="10"/>
        <end position="149"/>
    </location>
</feature>
<feature type="domain" description="EamA" evidence="8">
    <location>
        <begin position="163"/>
        <end position="295"/>
    </location>
</feature>
<protein>
    <submittedName>
        <fullName evidence="9">EamA family transporter</fullName>
    </submittedName>
</protein>
<dbReference type="PANTHER" id="PTHR32322">
    <property type="entry name" value="INNER MEMBRANE TRANSPORTER"/>
    <property type="match status" value="1"/>
</dbReference>